<evidence type="ECO:0000259" key="2">
    <source>
        <dbReference type="Pfam" id="PF14347"/>
    </source>
</evidence>
<protein>
    <recommendedName>
        <fullName evidence="2">DUF4399 domain-containing protein</fullName>
    </recommendedName>
</protein>
<evidence type="ECO:0000313" key="4">
    <source>
        <dbReference type="Proteomes" id="UP000321523"/>
    </source>
</evidence>
<comment type="caution">
    <text evidence="3">The sequence shown here is derived from an EMBL/GenBank/DDBJ whole genome shotgun (WGS) entry which is preliminary data.</text>
</comment>
<evidence type="ECO:0000256" key="1">
    <source>
        <dbReference type="SAM" id="SignalP"/>
    </source>
</evidence>
<dbReference type="AlphaFoldDB" id="A0A512DRZ1"/>
<feature type="domain" description="DUF4399" evidence="2">
    <location>
        <begin position="68"/>
        <end position="158"/>
    </location>
</feature>
<keyword evidence="1" id="KW-0732">Signal</keyword>
<keyword evidence="4" id="KW-1185">Reference proteome</keyword>
<dbReference type="RefSeq" id="WP_044431130.1">
    <property type="nucleotide sequence ID" value="NZ_BJYZ01000015.1"/>
</dbReference>
<evidence type="ECO:0000313" key="3">
    <source>
        <dbReference type="EMBL" id="GEO39249.1"/>
    </source>
</evidence>
<name>A0A512DRZ1_9PROT</name>
<gene>
    <name evidence="3" type="ORF">SAE02_33970</name>
</gene>
<dbReference type="Proteomes" id="UP000321523">
    <property type="component" value="Unassembled WGS sequence"/>
</dbReference>
<organism evidence="3 4">
    <name type="scientific">Skermanella aerolata</name>
    <dbReference type="NCBI Taxonomy" id="393310"/>
    <lineage>
        <taxon>Bacteria</taxon>
        <taxon>Pseudomonadati</taxon>
        <taxon>Pseudomonadota</taxon>
        <taxon>Alphaproteobacteria</taxon>
        <taxon>Rhodospirillales</taxon>
        <taxon>Azospirillaceae</taxon>
        <taxon>Skermanella</taxon>
    </lineage>
</organism>
<feature type="chain" id="PRO_5022174215" description="DUF4399 domain-containing protein" evidence="1">
    <location>
        <begin position="28"/>
        <end position="158"/>
    </location>
</feature>
<proteinExistence type="predicted"/>
<dbReference type="EMBL" id="BJYZ01000015">
    <property type="protein sequence ID" value="GEO39249.1"/>
    <property type="molecule type" value="Genomic_DNA"/>
</dbReference>
<dbReference type="InterPro" id="IPR025512">
    <property type="entry name" value="DUF4399"/>
</dbReference>
<reference evidence="3 4" key="1">
    <citation type="submission" date="2019-07" db="EMBL/GenBank/DDBJ databases">
        <title>Whole genome shotgun sequence of Skermanella aerolata NBRC 106429.</title>
        <authorList>
            <person name="Hosoyama A."/>
            <person name="Uohara A."/>
            <person name="Ohji S."/>
            <person name="Ichikawa N."/>
        </authorList>
    </citation>
    <scope>NUCLEOTIDE SEQUENCE [LARGE SCALE GENOMIC DNA]</scope>
    <source>
        <strain evidence="3 4">NBRC 106429</strain>
    </source>
</reference>
<dbReference type="Pfam" id="PF14347">
    <property type="entry name" value="DUF4399"/>
    <property type="match status" value="1"/>
</dbReference>
<dbReference type="OrthoDB" id="531568at2"/>
<sequence>MIVRIAALLLTCAPALAVVAIPATVQAQDAATVQPDTPPKRGQAPKDARAYIIWPPNGAVIDGGKLWVRMGLQNFGVAPAGVRRDNTGHHHLIIDRDLPPLDEPIPNDKNHLHFGGGQTEARIELPPGTHTLQMLIGDADHVPHDPPVTSPKITITVR</sequence>
<feature type="signal peptide" evidence="1">
    <location>
        <begin position="1"/>
        <end position="27"/>
    </location>
</feature>
<accession>A0A512DRZ1</accession>